<organism evidence="1">
    <name type="scientific">Corethron hystrix</name>
    <dbReference type="NCBI Taxonomy" id="216773"/>
    <lineage>
        <taxon>Eukaryota</taxon>
        <taxon>Sar</taxon>
        <taxon>Stramenopiles</taxon>
        <taxon>Ochrophyta</taxon>
        <taxon>Bacillariophyta</taxon>
        <taxon>Coscinodiscophyceae</taxon>
        <taxon>Corethrophycidae</taxon>
        <taxon>Corethrales</taxon>
        <taxon>Corethraceae</taxon>
        <taxon>Corethron</taxon>
    </lineage>
</organism>
<evidence type="ECO:0000313" key="1">
    <source>
        <dbReference type="EMBL" id="CAD8903973.1"/>
    </source>
</evidence>
<accession>A0A7S1G3Q1</accession>
<reference evidence="1" key="1">
    <citation type="submission" date="2021-01" db="EMBL/GenBank/DDBJ databases">
        <authorList>
            <person name="Corre E."/>
            <person name="Pelletier E."/>
            <person name="Niang G."/>
            <person name="Scheremetjew M."/>
            <person name="Finn R."/>
            <person name="Kale V."/>
            <person name="Holt S."/>
            <person name="Cochrane G."/>
            <person name="Meng A."/>
            <person name="Brown T."/>
            <person name="Cohen L."/>
        </authorList>
    </citation>
    <scope>NUCLEOTIDE SEQUENCE</scope>
    <source>
        <strain evidence="1">308</strain>
    </source>
</reference>
<name>A0A7S1G3Q1_9STRA</name>
<evidence type="ECO:0008006" key="2">
    <source>
        <dbReference type="Google" id="ProtNLM"/>
    </source>
</evidence>
<gene>
    <name evidence="1" type="ORF">CHYS00102_LOCUS31193</name>
</gene>
<proteinExistence type="predicted"/>
<dbReference type="AlphaFoldDB" id="A0A7S1G3Q1"/>
<dbReference type="SMART" id="SM00028">
    <property type="entry name" value="TPR"/>
    <property type="match status" value="2"/>
</dbReference>
<dbReference type="InterPro" id="IPR019734">
    <property type="entry name" value="TPR_rpt"/>
</dbReference>
<dbReference type="InterPro" id="IPR011990">
    <property type="entry name" value="TPR-like_helical_dom_sf"/>
</dbReference>
<dbReference type="EMBL" id="HBFR01042661">
    <property type="protein sequence ID" value="CAD8903973.1"/>
    <property type="molecule type" value="Transcribed_RNA"/>
</dbReference>
<protein>
    <recommendedName>
        <fullName evidence="2">Tetratricopeptide repeat protein</fullName>
    </recommendedName>
</protein>
<sequence>MSMASDGKRPDGRAAYFEFADAYVQRGLAHEGLAGRPEQRPVTISAEAEWQRAVADYDEALLLWGPGGGGSGGIGPNPFVLTYRGNARAALGEYDGALADFRLAESLFTDVAKKDATAGYRRLDALANEALALYALGRTEEAARLARTVVAKRPGVTDMRALIAADQWDRGERELADAQWFEACSDIASGCKKYTDAEWLRTVRRWPPSLVEAQMRFIKRVSPPPRG</sequence>
<dbReference type="SUPFAM" id="SSF48452">
    <property type="entry name" value="TPR-like"/>
    <property type="match status" value="1"/>
</dbReference>
<dbReference type="Gene3D" id="1.25.40.10">
    <property type="entry name" value="Tetratricopeptide repeat domain"/>
    <property type="match status" value="1"/>
</dbReference>